<feature type="domain" description="Signal transduction histidine kinase subgroup 3 dimerisation and phosphoacceptor" evidence="11">
    <location>
        <begin position="238"/>
        <end position="303"/>
    </location>
</feature>
<dbReference type="Pfam" id="PF07730">
    <property type="entry name" value="HisKA_3"/>
    <property type="match status" value="1"/>
</dbReference>
<evidence type="ECO:0000313" key="13">
    <source>
        <dbReference type="Proteomes" id="UP000281594"/>
    </source>
</evidence>
<dbReference type="PANTHER" id="PTHR24421">
    <property type="entry name" value="NITRATE/NITRITE SENSOR PROTEIN NARX-RELATED"/>
    <property type="match status" value="1"/>
</dbReference>
<dbReference type="SUPFAM" id="SSF55874">
    <property type="entry name" value="ATPase domain of HSP90 chaperone/DNA topoisomerase II/histidine kinase"/>
    <property type="match status" value="1"/>
</dbReference>
<comment type="catalytic activity">
    <reaction evidence="1">
        <text>ATP + protein L-histidine = ADP + protein N-phospho-L-histidine.</text>
        <dbReference type="EC" id="2.7.13.3"/>
    </reaction>
</comment>
<evidence type="ECO:0000259" key="11">
    <source>
        <dbReference type="Pfam" id="PF07730"/>
    </source>
</evidence>
<keyword evidence="9" id="KW-0472">Membrane</keyword>
<dbReference type="InterPro" id="IPR003594">
    <property type="entry name" value="HATPase_dom"/>
</dbReference>
<dbReference type="PANTHER" id="PTHR24421:SF10">
    <property type="entry name" value="NITRATE_NITRITE SENSOR PROTEIN NARQ"/>
    <property type="match status" value="1"/>
</dbReference>
<dbReference type="GO" id="GO:0000155">
    <property type="term" value="F:phosphorelay sensor kinase activity"/>
    <property type="evidence" value="ECO:0007669"/>
    <property type="project" value="InterPro"/>
</dbReference>
<dbReference type="GO" id="GO:0016020">
    <property type="term" value="C:membrane"/>
    <property type="evidence" value="ECO:0007669"/>
    <property type="project" value="InterPro"/>
</dbReference>
<comment type="caution">
    <text evidence="12">The sequence shown here is derived from an EMBL/GenBank/DDBJ whole genome shotgun (WGS) entry which is preliminary data.</text>
</comment>
<evidence type="ECO:0000256" key="2">
    <source>
        <dbReference type="ARBA" id="ARBA00012438"/>
    </source>
</evidence>
<proteinExistence type="predicted"/>
<feature type="transmembrane region" description="Helical" evidence="9">
    <location>
        <begin position="191"/>
        <end position="209"/>
    </location>
</feature>
<evidence type="ECO:0000256" key="4">
    <source>
        <dbReference type="ARBA" id="ARBA00022679"/>
    </source>
</evidence>
<dbReference type="GO" id="GO:0046983">
    <property type="term" value="F:protein dimerization activity"/>
    <property type="evidence" value="ECO:0007669"/>
    <property type="project" value="InterPro"/>
</dbReference>
<evidence type="ECO:0000313" key="12">
    <source>
        <dbReference type="EMBL" id="RLV79191.1"/>
    </source>
</evidence>
<name>A0A3L8RHP2_STRRN</name>
<dbReference type="AlphaFoldDB" id="A0A3L8RHP2"/>
<evidence type="ECO:0000259" key="10">
    <source>
        <dbReference type="Pfam" id="PF02518"/>
    </source>
</evidence>
<dbReference type="GO" id="GO:0005524">
    <property type="term" value="F:ATP binding"/>
    <property type="evidence" value="ECO:0007669"/>
    <property type="project" value="UniProtKB-KW"/>
</dbReference>
<evidence type="ECO:0000256" key="7">
    <source>
        <dbReference type="ARBA" id="ARBA00022840"/>
    </source>
</evidence>
<dbReference type="EMBL" id="QYCY01000001">
    <property type="protein sequence ID" value="RLV79191.1"/>
    <property type="molecule type" value="Genomic_DNA"/>
</dbReference>
<gene>
    <name evidence="12" type="ORF">D3C57_112440</name>
</gene>
<keyword evidence="4" id="KW-0808">Transferase</keyword>
<evidence type="ECO:0000256" key="5">
    <source>
        <dbReference type="ARBA" id="ARBA00022741"/>
    </source>
</evidence>
<sequence length="457" mass="49230">MSRVKGMTGGKIADRLAGGLRALPRTLGEALRAVPGILREDLWTVARDPLPRLRWLGRLPHGHVVLFAVIMGSLSFAQYQEPARPGTIQGPVPLIWLVVLQAAAVLLALTRPIPAWWLSTTMLLVTALDMDDRVPAQLLYPWNFGQIALHTAVLFLLALRVRPRIAAEGLILTLLVGALTSALASRLHQDGLGNAVVSFTTAVVVGAALRGRRVARTRLVEQEELTAEERARRTLLEERNRIARELHDVVAHHMSVISIQAQVAPHLAENPSDELRENLAGIRQNAVEALAELRRVLGVLRSEDALADGARHTPQPTLDRLDELVGTVRGTGITILTDVTGERRALPPGVELSAFRIVQEALSNVMRHAPGAEARVELGYRRHGLTVRIVNTAPDRPAPPSPGAGHGLLGMRERAAMLGGELTTGPTPDGGYEVIAVLPTDHPAPSAAAPETAEDPV</sequence>
<dbReference type="InterPro" id="IPR036890">
    <property type="entry name" value="HATPase_C_sf"/>
</dbReference>
<keyword evidence="9" id="KW-1133">Transmembrane helix</keyword>
<evidence type="ECO:0000256" key="1">
    <source>
        <dbReference type="ARBA" id="ARBA00000085"/>
    </source>
</evidence>
<dbReference type="Pfam" id="PF02518">
    <property type="entry name" value="HATPase_c"/>
    <property type="match status" value="1"/>
</dbReference>
<dbReference type="InterPro" id="IPR050482">
    <property type="entry name" value="Sensor_HK_TwoCompSys"/>
</dbReference>
<keyword evidence="7" id="KW-0067">ATP-binding</keyword>
<evidence type="ECO:0000256" key="6">
    <source>
        <dbReference type="ARBA" id="ARBA00022777"/>
    </source>
</evidence>
<keyword evidence="6 12" id="KW-0418">Kinase</keyword>
<feature type="domain" description="Histidine kinase/HSP90-like ATPase" evidence="10">
    <location>
        <begin position="350"/>
        <end position="441"/>
    </location>
</feature>
<feature type="transmembrane region" description="Helical" evidence="9">
    <location>
        <begin position="91"/>
        <end position="118"/>
    </location>
</feature>
<feature type="transmembrane region" description="Helical" evidence="9">
    <location>
        <begin position="138"/>
        <end position="158"/>
    </location>
</feature>
<keyword evidence="3" id="KW-0597">Phosphoprotein</keyword>
<keyword evidence="8" id="KW-0902">Two-component regulatory system</keyword>
<evidence type="ECO:0000256" key="3">
    <source>
        <dbReference type="ARBA" id="ARBA00022553"/>
    </source>
</evidence>
<keyword evidence="5" id="KW-0547">Nucleotide-binding</keyword>
<dbReference type="CDD" id="cd16917">
    <property type="entry name" value="HATPase_UhpB-NarQ-NarX-like"/>
    <property type="match status" value="1"/>
</dbReference>
<dbReference type="Proteomes" id="UP000281594">
    <property type="component" value="Unassembled WGS sequence"/>
</dbReference>
<protein>
    <recommendedName>
        <fullName evidence="2">histidine kinase</fullName>
        <ecNumber evidence="2">2.7.13.3</ecNumber>
    </recommendedName>
</protein>
<evidence type="ECO:0000256" key="8">
    <source>
        <dbReference type="ARBA" id="ARBA00023012"/>
    </source>
</evidence>
<dbReference type="STRING" id="1343740.M271_31230"/>
<dbReference type="Gene3D" id="1.20.5.1930">
    <property type="match status" value="1"/>
</dbReference>
<feature type="transmembrane region" description="Helical" evidence="9">
    <location>
        <begin position="165"/>
        <end position="185"/>
    </location>
</feature>
<keyword evidence="9" id="KW-0812">Transmembrane</keyword>
<reference evidence="12 13" key="1">
    <citation type="journal article" date="2018" name="J. Biol. Chem.">
        <title>Discovery of the actinoplanic acid pathway in Streptomyces rapamycinicus reveals a genetically conserved synergism with rapamycin.</title>
        <authorList>
            <person name="Mrak P."/>
            <person name="Krastel P."/>
            <person name="Pivk Lukancic P."/>
            <person name="Tao J."/>
            <person name="Pistorius D."/>
            <person name="Moore C.M."/>
        </authorList>
    </citation>
    <scope>NUCLEOTIDE SEQUENCE [LARGE SCALE GENOMIC DNA]</scope>
    <source>
        <strain evidence="12 13">NRRL 5491</strain>
    </source>
</reference>
<accession>A0A3L8RHP2</accession>
<evidence type="ECO:0000256" key="9">
    <source>
        <dbReference type="SAM" id="Phobius"/>
    </source>
</evidence>
<dbReference type="InterPro" id="IPR011712">
    <property type="entry name" value="Sig_transdc_His_kin_sub3_dim/P"/>
</dbReference>
<dbReference type="Gene3D" id="3.30.565.10">
    <property type="entry name" value="Histidine kinase-like ATPase, C-terminal domain"/>
    <property type="match status" value="1"/>
</dbReference>
<organism evidence="12 13">
    <name type="scientific">Streptomyces rapamycinicus (strain ATCC 29253 / DSM 41530 / NRRL 5491 / AYB-994)</name>
    <name type="common">Streptomyces hygroscopicus (strain ATCC 29253)</name>
    <dbReference type="NCBI Taxonomy" id="1343740"/>
    <lineage>
        <taxon>Bacteria</taxon>
        <taxon>Bacillati</taxon>
        <taxon>Actinomycetota</taxon>
        <taxon>Actinomycetes</taxon>
        <taxon>Kitasatosporales</taxon>
        <taxon>Streptomycetaceae</taxon>
        <taxon>Streptomyces</taxon>
        <taxon>Streptomyces violaceusniger group</taxon>
    </lineage>
</organism>
<dbReference type="EC" id="2.7.13.3" evidence="2"/>